<dbReference type="Proteomes" id="UP001230220">
    <property type="component" value="Unassembled WGS sequence"/>
</dbReference>
<comment type="caution">
    <text evidence="7">The sequence shown here is derived from an EMBL/GenBank/DDBJ whole genome shotgun (WGS) entry which is preliminary data.</text>
</comment>
<sequence>MLNTRQLSLLKKLQSEDKFFEANSLAVEFGVSSKTVRTDLKAIREEIEHHGATICSITGKGSAFELTDDAKYEKYLNAISDYSHNNINFSEQGMRIEYIIKRLIMSNTYISTEDLADEMYISKSRIASDLAQAKKVFAKYGLEIVSRQKYGIMLSGSEVNKRLCIVKEKISVYGLVNIESKEEGDLLKEIGNIVVETLVDGQYRISDVVIQNLVLHIFVSLKRMQQDDYIEGDMCLEDGITFHHELKIAQEIMRKIDERFHIKANDSEVIFLAINLKGKRNYDENNIISEETNVLVLDILDSINEKMHIDLSGNMELRISLALHIMPLVTRVKYNHMLSNHMVSEIRQTLPLAFDAAVIAADQIANYYNVKLDENELGYLAIHFSVPIQEYYSLNVQRKVLILCSSRRGETLLMRHKFLSWFKEQISELKVANFIELKYLNLDDYDLIFSTSLIEEGVPKSAIKINFFLTNDDFERINRAMIGESSQETVMEYFHKDMFFHETFMNSKKEVLKTLCSALDSKYEYDDNLYDSVLRREEMGFTAFGNHIAVPHPDHLIAKQTSVAVMLLDKPLAWDESNVRIIILVCVAKQKEKDLKTLFEYISMMMLNEKAIQRISKYSTYEVFIEEMKKSIK</sequence>
<dbReference type="Gene3D" id="1.10.1790.10">
    <property type="entry name" value="PRD domain"/>
    <property type="match status" value="2"/>
</dbReference>
<dbReference type="InterPro" id="IPR013196">
    <property type="entry name" value="HTH_11"/>
</dbReference>
<feature type="domain" description="PRD" evidence="6">
    <location>
        <begin position="178"/>
        <end position="286"/>
    </location>
</feature>
<evidence type="ECO:0000256" key="1">
    <source>
        <dbReference type="ARBA" id="ARBA00022737"/>
    </source>
</evidence>
<dbReference type="Gene3D" id="3.40.930.10">
    <property type="entry name" value="Mannitol-specific EII, Chain A"/>
    <property type="match status" value="1"/>
</dbReference>
<dbReference type="Pfam" id="PF08279">
    <property type="entry name" value="HTH_11"/>
    <property type="match status" value="1"/>
</dbReference>
<dbReference type="RefSeq" id="WP_307411429.1">
    <property type="nucleotide sequence ID" value="NZ_JAUSUR010000009.1"/>
</dbReference>
<evidence type="ECO:0000313" key="7">
    <source>
        <dbReference type="EMBL" id="MDQ0363007.1"/>
    </source>
</evidence>
<dbReference type="InterPro" id="IPR002178">
    <property type="entry name" value="PTS_EIIA_type-2_dom"/>
</dbReference>
<evidence type="ECO:0000259" key="5">
    <source>
        <dbReference type="PROSITE" id="PS51094"/>
    </source>
</evidence>
<evidence type="ECO:0000256" key="4">
    <source>
        <dbReference type="ARBA" id="ARBA00023163"/>
    </source>
</evidence>
<keyword evidence="1" id="KW-0677">Repeat</keyword>
<keyword evidence="2" id="KW-0805">Transcription regulation</keyword>
<accession>A0ABU0E7Z4</accession>
<evidence type="ECO:0000256" key="2">
    <source>
        <dbReference type="ARBA" id="ARBA00023015"/>
    </source>
</evidence>
<feature type="domain" description="PTS EIIA type-2" evidence="5">
    <location>
        <begin position="492"/>
        <end position="631"/>
    </location>
</feature>
<dbReference type="SUPFAM" id="SSF63520">
    <property type="entry name" value="PTS-regulatory domain, PRD"/>
    <property type="match status" value="2"/>
</dbReference>
<dbReference type="InterPro" id="IPR011608">
    <property type="entry name" value="PRD"/>
</dbReference>
<evidence type="ECO:0000259" key="6">
    <source>
        <dbReference type="PROSITE" id="PS51372"/>
    </source>
</evidence>
<keyword evidence="3" id="KW-0010">Activator</keyword>
<dbReference type="PROSITE" id="PS51094">
    <property type="entry name" value="PTS_EIIA_TYPE_2"/>
    <property type="match status" value="1"/>
</dbReference>
<dbReference type="Gene3D" id="1.10.10.10">
    <property type="entry name" value="Winged helix-like DNA-binding domain superfamily/Winged helix DNA-binding domain"/>
    <property type="match status" value="2"/>
</dbReference>
<keyword evidence="4" id="KW-0804">Transcription</keyword>
<name>A0ABU0E7Z4_9FIRM</name>
<gene>
    <name evidence="7" type="ORF">J2S15_003768</name>
</gene>
<keyword evidence="8" id="KW-1185">Reference proteome</keyword>
<dbReference type="InterPro" id="IPR036634">
    <property type="entry name" value="PRD_sf"/>
</dbReference>
<dbReference type="PROSITE" id="PS51372">
    <property type="entry name" value="PRD_2"/>
    <property type="match status" value="2"/>
</dbReference>
<proteinExistence type="predicted"/>
<dbReference type="SUPFAM" id="SSF55804">
    <property type="entry name" value="Phoshotransferase/anion transport protein"/>
    <property type="match status" value="1"/>
</dbReference>
<dbReference type="InterPro" id="IPR050661">
    <property type="entry name" value="BglG_antiterminators"/>
</dbReference>
<dbReference type="PANTHER" id="PTHR30185:SF13">
    <property type="entry name" value="LICABCH OPERON REGULATOR-RELATED"/>
    <property type="match status" value="1"/>
</dbReference>
<dbReference type="EMBL" id="JAUSUR010000009">
    <property type="protein sequence ID" value="MDQ0363007.1"/>
    <property type="molecule type" value="Genomic_DNA"/>
</dbReference>
<reference evidence="7 8" key="1">
    <citation type="submission" date="2023-07" db="EMBL/GenBank/DDBJ databases">
        <title>Genomic Encyclopedia of Type Strains, Phase IV (KMG-IV): sequencing the most valuable type-strain genomes for metagenomic binning, comparative biology and taxonomic classification.</title>
        <authorList>
            <person name="Goeker M."/>
        </authorList>
    </citation>
    <scope>NUCLEOTIDE SEQUENCE [LARGE SCALE GENOMIC DNA]</scope>
    <source>
        <strain evidence="7 8">DSM 16784</strain>
    </source>
</reference>
<evidence type="ECO:0000313" key="8">
    <source>
        <dbReference type="Proteomes" id="UP001230220"/>
    </source>
</evidence>
<protein>
    <submittedName>
        <fullName evidence="7">Lichenan operon transcriptional antiterminator</fullName>
    </submittedName>
</protein>
<organism evidence="7 8">
    <name type="scientific">Breznakia pachnodae</name>
    <dbReference type="NCBI Taxonomy" id="265178"/>
    <lineage>
        <taxon>Bacteria</taxon>
        <taxon>Bacillati</taxon>
        <taxon>Bacillota</taxon>
        <taxon>Erysipelotrichia</taxon>
        <taxon>Erysipelotrichales</taxon>
        <taxon>Erysipelotrichaceae</taxon>
        <taxon>Breznakia</taxon>
    </lineage>
</organism>
<dbReference type="Pfam" id="PF00359">
    <property type="entry name" value="PTS_EIIA_2"/>
    <property type="match status" value="1"/>
</dbReference>
<dbReference type="PANTHER" id="PTHR30185">
    <property type="entry name" value="CRYPTIC BETA-GLUCOSIDE BGL OPERON ANTITERMINATOR"/>
    <property type="match status" value="1"/>
</dbReference>
<dbReference type="Pfam" id="PF00874">
    <property type="entry name" value="PRD"/>
    <property type="match status" value="2"/>
</dbReference>
<evidence type="ECO:0000256" key="3">
    <source>
        <dbReference type="ARBA" id="ARBA00023159"/>
    </source>
</evidence>
<dbReference type="InterPro" id="IPR036388">
    <property type="entry name" value="WH-like_DNA-bd_sf"/>
</dbReference>
<dbReference type="Pfam" id="PF05043">
    <property type="entry name" value="Mga"/>
    <property type="match status" value="1"/>
</dbReference>
<dbReference type="InterPro" id="IPR007737">
    <property type="entry name" value="Mga_HTH"/>
</dbReference>
<feature type="domain" description="PRD" evidence="6">
    <location>
        <begin position="287"/>
        <end position="394"/>
    </location>
</feature>
<dbReference type="InterPro" id="IPR016152">
    <property type="entry name" value="PTrfase/Anion_transptr"/>
</dbReference>